<protein>
    <submittedName>
        <fullName evidence="1">Uncharacterized protein</fullName>
    </submittedName>
</protein>
<accession>A0A8H4AED2</accession>
<sequence>MYDTKTQNIVEQICEAISLLARPISFIGNSPLDALEAFGACKAIITSISITATIVTDIKALTTFGGDQAVCVARNWN</sequence>
<name>A0A8H4AED2_GIGMA</name>
<proteinExistence type="predicted"/>
<organism evidence="1 2">
    <name type="scientific">Gigaspora margarita</name>
    <dbReference type="NCBI Taxonomy" id="4874"/>
    <lineage>
        <taxon>Eukaryota</taxon>
        <taxon>Fungi</taxon>
        <taxon>Fungi incertae sedis</taxon>
        <taxon>Mucoromycota</taxon>
        <taxon>Glomeromycotina</taxon>
        <taxon>Glomeromycetes</taxon>
        <taxon>Diversisporales</taxon>
        <taxon>Gigasporaceae</taxon>
        <taxon>Gigaspora</taxon>
    </lineage>
</organism>
<dbReference type="Proteomes" id="UP000439903">
    <property type="component" value="Unassembled WGS sequence"/>
</dbReference>
<comment type="caution">
    <text evidence="1">The sequence shown here is derived from an EMBL/GenBank/DDBJ whole genome shotgun (WGS) entry which is preliminary data.</text>
</comment>
<reference evidence="1 2" key="1">
    <citation type="journal article" date="2019" name="Environ. Microbiol.">
        <title>At the nexus of three kingdoms: the genome of the mycorrhizal fungus Gigaspora margarita provides insights into plant, endobacterial and fungal interactions.</title>
        <authorList>
            <person name="Venice F."/>
            <person name="Ghignone S."/>
            <person name="Salvioli di Fossalunga A."/>
            <person name="Amselem J."/>
            <person name="Novero M."/>
            <person name="Xianan X."/>
            <person name="Sedzielewska Toro K."/>
            <person name="Morin E."/>
            <person name="Lipzen A."/>
            <person name="Grigoriev I.V."/>
            <person name="Henrissat B."/>
            <person name="Martin F.M."/>
            <person name="Bonfante P."/>
        </authorList>
    </citation>
    <scope>NUCLEOTIDE SEQUENCE [LARGE SCALE GENOMIC DNA]</scope>
    <source>
        <strain evidence="1 2">BEG34</strain>
    </source>
</reference>
<evidence type="ECO:0000313" key="1">
    <source>
        <dbReference type="EMBL" id="KAF0485003.1"/>
    </source>
</evidence>
<keyword evidence="2" id="KW-1185">Reference proteome</keyword>
<evidence type="ECO:0000313" key="2">
    <source>
        <dbReference type="Proteomes" id="UP000439903"/>
    </source>
</evidence>
<dbReference type="EMBL" id="WTPW01000726">
    <property type="protein sequence ID" value="KAF0485003.1"/>
    <property type="molecule type" value="Genomic_DNA"/>
</dbReference>
<gene>
    <name evidence="1" type="ORF">F8M41_022895</name>
</gene>
<dbReference type="AlphaFoldDB" id="A0A8H4AED2"/>